<dbReference type="InterPro" id="IPR000847">
    <property type="entry name" value="LysR_HTH_N"/>
</dbReference>
<name>A0A5P2H2K5_9BURK</name>
<protein>
    <submittedName>
        <fullName evidence="6">LysR family transcriptional regulator</fullName>
    </submittedName>
</protein>
<keyword evidence="4" id="KW-0804">Transcription</keyword>
<gene>
    <name evidence="6" type="ORF">FOB72_05955</name>
</gene>
<evidence type="ECO:0000313" key="7">
    <source>
        <dbReference type="Proteomes" id="UP000322822"/>
    </source>
</evidence>
<dbReference type="SUPFAM" id="SSF53850">
    <property type="entry name" value="Periplasmic binding protein-like II"/>
    <property type="match status" value="1"/>
</dbReference>
<dbReference type="OrthoDB" id="9133980at2"/>
<reference evidence="6 7" key="1">
    <citation type="submission" date="2019-09" db="EMBL/GenBank/DDBJ databases">
        <title>FDA dAtabase for Regulatory Grade micrObial Sequences (FDA-ARGOS): Supporting development and validation of Infectious Disease Dx tests.</title>
        <authorList>
            <person name="Sciortino C."/>
            <person name="Tallon L."/>
            <person name="Sadzewicz L."/>
            <person name="Vavikolanu K."/>
            <person name="Mehta A."/>
            <person name="Aluvathingal J."/>
            <person name="Nadendla S."/>
            <person name="Nandy P."/>
            <person name="Geyer C."/>
            <person name="Yan Y."/>
            <person name="Sichtig H."/>
        </authorList>
    </citation>
    <scope>NUCLEOTIDE SEQUENCE [LARGE SCALE GENOMIC DNA]</scope>
    <source>
        <strain evidence="6 7">FDAARGOS_664</strain>
    </source>
</reference>
<dbReference type="InterPro" id="IPR036388">
    <property type="entry name" value="WH-like_DNA-bd_sf"/>
</dbReference>
<dbReference type="InterPro" id="IPR005119">
    <property type="entry name" value="LysR_subst-bd"/>
</dbReference>
<feature type="domain" description="HTH lysR-type" evidence="5">
    <location>
        <begin position="37"/>
        <end position="94"/>
    </location>
</feature>
<evidence type="ECO:0000256" key="4">
    <source>
        <dbReference type="ARBA" id="ARBA00023163"/>
    </source>
</evidence>
<dbReference type="GO" id="GO:0005829">
    <property type="term" value="C:cytosol"/>
    <property type="evidence" value="ECO:0007669"/>
    <property type="project" value="TreeGrafter"/>
</dbReference>
<dbReference type="SUPFAM" id="SSF46785">
    <property type="entry name" value="Winged helix' DNA-binding domain"/>
    <property type="match status" value="1"/>
</dbReference>
<dbReference type="InterPro" id="IPR036390">
    <property type="entry name" value="WH_DNA-bd_sf"/>
</dbReference>
<evidence type="ECO:0000256" key="3">
    <source>
        <dbReference type="ARBA" id="ARBA00023125"/>
    </source>
</evidence>
<dbReference type="Proteomes" id="UP000322822">
    <property type="component" value="Chromosome 1"/>
</dbReference>
<dbReference type="Gene3D" id="1.10.10.10">
    <property type="entry name" value="Winged helix-like DNA-binding domain superfamily/Winged helix DNA-binding domain"/>
    <property type="match status" value="1"/>
</dbReference>
<dbReference type="Gene3D" id="3.40.190.290">
    <property type="match status" value="1"/>
</dbReference>
<accession>A0A5P2H2K5</accession>
<dbReference type="PRINTS" id="PR00039">
    <property type="entry name" value="HTHLYSR"/>
</dbReference>
<keyword evidence="2" id="KW-0805">Transcription regulation</keyword>
<dbReference type="InterPro" id="IPR050950">
    <property type="entry name" value="HTH-type_LysR_regulators"/>
</dbReference>
<dbReference type="PANTHER" id="PTHR30419">
    <property type="entry name" value="HTH-TYPE TRANSCRIPTIONAL REGULATOR YBHD"/>
    <property type="match status" value="1"/>
</dbReference>
<organism evidence="6 7">
    <name type="scientific">Cupriavidus pauculus</name>
    <dbReference type="NCBI Taxonomy" id="82633"/>
    <lineage>
        <taxon>Bacteria</taxon>
        <taxon>Pseudomonadati</taxon>
        <taxon>Pseudomonadota</taxon>
        <taxon>Betaproteobacteria</taxon>
        <taxon>Burkholderiales</taxon>
        <taxon>Burkholderiaceae</taxon>
        <taxon>Cupriavidus</taxon>
    </lineage>
</organism>
<comment type="similarity">
    <text evidence="1">Belongs to the LysR transcriptional regulatory family.</text>
</comment>
<proteinExistence type="inferred from homology"/>
<dbReference type="PANTHER" id="PTHR30419:SF8">
    <property type="entry name" value="NITROGEN ASSIMILATION TRANSCRIPTIONAL ACTIVATOR-RELATED"/>
    <property type="match status" value="1"/>
</dbReference>
<dbReference type="GO" id="GO:0003677">
    <property type="term" value="F:DNA binding"/>
    <property type="evidence" value="ECO:0007669"/>
    <property type="project" value="UniProtKB-KW"/>
</dbReference>
<keyword evidence="3" id="KW-0238">DNA-binding</keyword>
<evidence type="ECO:0000256" key="2">
    <source>
        <dbReference type="ARBA" id="ARBA00023015"/>
    </source>
</evidence>
<dbReference type="GO" id="GO:0003700">
    <property type="term" value="F:DNA-binding transcription factor activity"/>
    <property type="evidence" value="ECO:0007669"/>
    <property type="project" value="InterPro"/>
</dbReference>
<evidence type="ECO:0000259" key="5">
    <source>
        <dbReference type="PROSITE" id="PS50931"/>
    </source>
</evidence>
<dbReference type="Pfam" id="PF00126">
    <property type="entry name" value="HTH_1"/>
    <property type="match status" value="1"/>
</dbReference>
<dbReference type="EMBL" id="CP044065">
    <property type="protein sequence ID" value="QET01629.1"/>
    <property type="molecule type" value="Genomic_DNA"/>
</dbReference>
<sequence>MLRQHRFRPVLRFRSSKSPAHGHALTGMPSCTNRMVFNPADISAFLAVVRHGNVSRAAVDIGITQPSVSKALRRLEDEIGVSLFERGAHGARLTSEGHLFVESAHRFERQYAEMVRSAGEMRARYSGLLRIGVTSPASDSLPLRVLSEMIGKRPGMRVSLVIGKSDALNVAVESGDLDLAVVPSYPGYSFSCAQMEVGEDQMRVVARADHPVFAMSNAGIADLREFGWIMPNRRSVARKLMGEIFEREAAPSPRVVVEVDYVSDAVMGLIMATDLLALVPAAALRGWLGRVVPVQMPQMLIQRTFVLLSHPSGKWSPLMQTFRDILIRSRPEALE</sequence>
<dbReference type="PROSITE" id="PS50931">
    <property type="entry name" value="HTH_LYSR"/>
    <property type="match status" value="1"/>
</dbReference>
<dbReference type="AlphaFoldDB" id="A0A5P2H2K5"/>
<dbReference type="RefSeq" id="WP_150371693.1">
    <property type="nucleotide sequence ID" value="NZ_CP044065.1"/>
</dbReference>
<evidence type="ECO:0000256" key="1">
    <source>
        <dbReference type="ARBA" id="ARBA00009437"/>
    </source>
</evidence>
<evidence type="ECO:0000313" key="6">
    <source>
        <dbReference type="EMBL" id="QET01629.1"/>
    </source>
</evidence>
<dbReference type="Pfam" id="PF03466">
    <property type="entry name" value="LysR_substrate"/>
    <property type="match status" value="1"/>
</dbReference>